<dbReference type="Proteomes" id="UP001328107">
    <property type="component" value="Unassembled WGS sequence"/>
</dbReference>
<dbReference type="AlphaFoldDB" id="A0AAN5I534"/>
<evidence type="ECO:0000313" key="1">
    <source>
        <dbReference type="EMBL" id="GMR51031.1"/>
    </source>
</evidence>
<feature type="non-terminal residue" evidence="1">
    <location>
        <position position="1"/>
    </location>
</feature>
<keyword evidence="2" id="KW-1185">Reference proteome</keyword>
<organism evidence="1 2">
    <name type="scientific">Pristionchus mayeri</name>
    <dbReference type="NCBI Taxonomy" id="1317129"/>
    <lineage>
        <taxon>Eukaryota</taxon>
        <taxon>Metazoa</taxon>
        <taxon>Ecdysozoa</taxon>
        <taxon>Nematoda</taxon>
        <taxon>Chromadorea</taxon>
        <taxon>Rhabditida</taxon>
        <taxon>Rhabditina</taxon>
        <taxon>Diplogasteromorpha</taxon>
        <taxon>Diplogasteroidea</taxon>
        <taxon>Neodiplogasteridae</taxon>
        <taxon>Pristionchus</taxon>
    </lineage>
</organism>
<reference evidence="2" key="1">
    <citation type="submission" date="2022-10" db="EMBL/GenBank/DDBJ databases">
        <title>Genome assembly of Pristionchus species.</title>
        <authorList>
            <person name="Yoshida K."/>
            <person name="Sommer R.J."/>
        </authorList>
    </citation>
    <scope>NUCLEOTIDE SEQUENCE [LARGE SCALE GENOMIC DNA]</scope>
    <source>
        <strain evidence="2">RS5460</strain>
    </source>
</reference>
<dbReference type="EMBL" id="BTRK01000005">
    <property type="protein sequence ID" value="GMR51031.1"/>
    <property type="molecule type" value="Genomic_DNA"/>
</dbReference>
<proteinExistence type="predicted"/>
<sequence>AIPILSLIRFKSKVELAKMNRVWLFAALVGCTFACMPMKPNGGGIPVACGIISECEGACLTKCMNHGAAQNPPMKCVTTTSRNMLAVMCPQGGHIAMVGPNSLLAQLAETLKCDTATKTWIATKNGQSAPLSTFEGFLGSPIQVSCQVL</sequence>
<protein>
    <submittedName>
        <fullName evidence="1">Uncharacterized protein</fullName>
    </submittedName>
</protein>
<comment type="caution">
    <text evidence="1">The sequence shown here is derived from an EMBL/GenBank/DDBJ whole genome shotgun (WGS) entry which is preliminary data.</text>
</comment>
<evidence type="ECO:0000313" key="2">
    <source>
        <dbReference type="Proteomes" id="UP001328107"/>
    </source>
</evidence>
<accession>A0AAN5I534</accession>
<name>A0AAN5I534_9BILA</name>
<gene>
    <name evidence="1" type="ORF">PMAYCL1PPCAC_21226</name>
</gene>